<dbReference type="InterPro" id="IPR027417">
    <property type="entry name" value="P-loop_NTPase"/>
</dbReference>
<dbReference type="AlphaFoldDB" id="A0A484X6K9"/>
<dbReference type="Gene3D" id="3.40.50.300">
    <property type="entry name" value="P-loop containing nucleotide triphosphate hydrolases"/>
    <property type="match status" value="1"/>
</dbReference>
<dbReference type="GO" id="GO:0005524">
    <property type="term" value="F:ATP binding"/>
    <property type="evidence" value="ECO:0007669"/>
    <property type="project" value="UniProtKB-KW"/>
</dbReference>
<dbReference type="InterPro" id="IPR000212">
    <property type="entry name" value="DNA_helicase_UvrD/REP"/>
</dbReference>
<evidence type="ECO:0000256" key="3">
    <source>
        <dbReference type="ARBA" id="ARBA00022806"/>
    </source>
</evidence>
<dbReference type="EMBL" id="CAADIW010000008">
    <property type="protein sequence ID" value="VFS19850.1"/>
    <property type="molecule type" value="Genomic_DNA"/>
</dbReference>
<evidence type="ECO:0000256" key="2">
    <source>
        <dbReference type="ARBA" id="ARBA00022801"/>
    </source>
</evidence>
<dbReference type="GO" id="GO:0005829">
    <property type="term" value="C:cytosol"/>
    <property type="evidence" value="ECO:0007669"/>
    <property type="project" value="TreeGrafter"/>
</dbReference>
<evidence type="ECO:0000259" key="5">
    <source>
        <dbReference type="Pfam" id="PF13361"/>
    </source>
</evidence>
<sequence>MLARYHHLKPAALEKAATRWPKLQLEFMTIHASKGQQADYVIVVGLKEGSDGFPAPARESVIEQALLPVPEDFPDAEERRLLYVALTRARHRVWLLFNKEAPSTFVDILKSLDVPVARKP</sequence>
<dbReference type="InterPro" id="IPR014017">
    <property type="entry name" value="DNA_helicase_UvrD-like_C"/>
</dbReference>
<dbReference type="GO" id="GO:0043138">
    <property type="term" value="F:3'-5' DNA helicase activity"/>
    <property type="evidence" value="ECO:0007669"/>
    <property type="project" value="TreeGrafter"/>
</dbReference>
<dbReference type="GO" id="GO:0016787">
    <property type="term" value="F:hydrolase activity"/>
    <property type="evidence" value="ECO:0007669"/>
    <property type="project" value="UniProtKB-KW"/>
</dbReference>
<keyword evidence="2 6" id="KW-0378">Hydrolase</keyword>
<dbReference type="GO" id="GO:0003677">
    <property type="term" value="F:DNA binding"/>
    <property type="evidence" value="ECO:0007669"/>
    <property type="project" value="InterPro"/>
</dbReference>
<dbReference type="EC" id="3.6.4.12" evidence="6"/>
<feature type="domain" description="UvrD-like helicase C-terminal" evidence="5">
    <location>
        <begin position="23"/>
        <end position="99"/>
    </location>
</feature>
<keyword evidence="1" id="KW-0547">Nucleotide-binding</keyword>
<dbReference type="SUPFAM" id="SSF52540">
    <property type="entry name" value="P-loop containing nucleoside triphosphate hydrolases"/>
    <property type="match status" value="1"/>
</dbReference>
<dbReference type="FunFam" id="3.40.50.300:FF:000975">
    <property type="entry name" value="DNA helicase"/>
    <property type="match status" value="1"/>
</dbReference>
<dbReference type="EC" id="3.6.1.-" evidence="6"/>
<gene>
    <name evidence="6" type="primary">helD_1</name>
    <name evidence="6" type="ORF">NCTC12126_01866</name>
</gene>
<evidence type="ECO:0000313" key="6">
    <source>
        <dbReference type="EMBL" id="VFS19850.1"/>
    </source>
</evidence>
<reference evidence="6 7" key="1">
    <citation type="submission" date="2019-03" db="EMBL/GenBank/DDBJ databases">
        <authorList>
            <consortium name="Pathogen Informatics"/>
        </authorList>
    </citation>
    <scope>NUCLEOTIDE SEQUENCE [LARGE SCALE GENOMIC DNA]</scope>
    <source>
        <strain evidence="6 7">NCTC12126</strain>
    </source>
</reference>
<keyword evidence="4" id="KW-0067">ATP-binding</keyword>
<dbReference type="Proteomes" id="UP000351155">
    <property type="component" value="Unassembled WGS sequence"/>
</dbReference>
<organism evidence="6 7">
    <name type="scientific">Enterobacter cancerogenus</name>
    <dbReference type="NCBI Taxonomy" id="69218"/>
    <lineage>
        <taxon>Bacteria</taxon>
        <taxon>Pseudomonadati</taxon>
        <taxon>Pseudomonadota</taxon>
        <taxon>Gammaproteobacteria</taxon>
        <taxon>Enterobacterales</taxon>
        <taxon>Enterobacteriaceae</taxon>
        <taxon>Enterobacter</taxon>
        <taxon>Enterobacter cloacae complex</taxon>
    </lineage>
</organism>
<name>A0A484X6K9_9ENTR</name>
<evidence type="ECO:0000256" key="4">
    <source>
        <dbReference type="ARBA" id="ARBA00022840"/>
    </source>
</evidence>
<dbReference type="PANTHER" id="PTHR11070">
    <property type="entry name" value="UVRD / RECB / PCRA DNA HELICASE FAMILY MEMBER"/>
    <property type="match status" value="1"/>
</dbReference>
<proteinExistence type="predicted"/>
<evidence type="ECO:0000313" key="7">
    <source>
        <dbReference type="Proteomes" id="UP000351155"/>
    </source>
</evidence>
<protein>
    <submittedName>
        <fullName evidence="6">Superfamily I DNA and RNA helicases</fullName>
        <ecNumber evidence="6">3.6.1.-</ecNumber>
        <ecNumber evidence="6">3.6.4.12</ecNumber>
    </submittedName>
</protein>
<keyword evidence="3 6" id="KW-0347">Helicase</keyword>
<dbReference type="Pfam" id="PF13361">
    <property type="entry name" value="UvrD_C"/>
    <property type="match status" value="1"/>
</dbReference>
<evidence type="ECO:0000256" key="1">
    <source>
        <dbReference type="ARBA" id="ARBA00022741"/>
    </source>
</evidence>
<dbReference type="GO" id="GO:0000725">
    <property type="term" value="P:recombinational repair"/>
    <property type="evidence" value="ECO:0007669"/>
    <property type="project" value="TreeGrafter"/>
</dbReference>
<dbReference type="PANTHER" id="PTHR11070:SF63">
    <property type="entry name" value="DNA HELICASE IV"/>
    <property type="match status" value="1"/>
</dbReference>
<accession>A0A484X6K9</accession>